<protein>
    <submittedName>
        <fullName evidence="1">Uncharacterized protein</fullName>
    </submittedName>
</protein>
<dbReference type="Proteomes" id="UP000798662">
    <property type="component" value="Chromosome 3"/>
</dbReference>
<reference evidence="1" key="1">
    <citation type="submission" date="2019-11" db="EMBL/GenBank/DDBJ databases">
        <title>Nori genome reveals adaptations in red seaweeds to the harsh intertidal environment.</title>
        <authorList>
            <person name="Wang D."/>
            <person name="Mao Y."/>
        </authorList>
    </citation>
    <scope>NUCLEOTIDE SEQUENCE</scope>
    <source>
        <tissue evidence="1">Gametophyte</tissue>
    </source>
</reference>
<sequence length="281" mass="28414">MTFRGGAAKVLAKLGLPPTDTVRSSYSAALVGKILLQGRLYVTDSALGFYANIFGRVTVEVLPWARVAGVAKTKAGLVANALRVELVAAEGRPPLVFGSMTSREKADDGSVDGGWLSPSAVAAAAGAGGAAVWATAADVWDAPSGAEAGRHSEVARAVLPGTPAGIFNALFVGDWVRAYHAARGNREVVSTRVVETHTYSFTSPPPGASGPGVLVEYSGHNLDVPFADAFRTETAFALTPVDSPADAGAAGGGAASAGGAATLVAVSAGVHFTRAFPLRGK</sequence>
<gene>
    <name evidence="1" type="ORF">I4F81_010467</name>
</gene>
<keyword evidence="2" id="KW-1185">Reference proteome</keyword>
<comment type="caution">
    <text evidence="1">The sequence shown here is derived from an EMBL/GenBank/DDBJ whole genome shotgun (WGS) entry which is preliminary data.</text>
</comment>
<evidence type="ECO:0000313" key="2">
    <source>
        <dbReference type="Proteomes" id="UP000798662"/>
    </source>
</evidence>
<organism evidence="1 2">
    <name type="scientific">Pyropia yezoensis</name>
    <name type="common">Susabi-nori</name>
    <name type="synonym">Porphyra yezoensis</name>
    <dbReference type="NCBI Taxonomy" id="2788"/>
    <lineage>
        <taxon>Eukaryota</taxon>
        <taxon>Rhodophyta</taxon>
        <taxon>Bangiophyceae</taxon>
        <taxon>Bangiales</taxon>
        <taxon>Bangiaceae</taxon>
        <taxon>Pyropia</taxon>
    </lineage>
</organism>
<evidence type="ECO:0000313" key="1">
    <source>
        <dbReference type="EMBL" id="KAK1867970.1"/>
    </source>
</evidence>
<dbReference type="EMBL" id="CM020620">
    <property type="protein sequence ID" value="KAK1867970.1"/>
    <property type="molecule type" value="Genomic_DNA"/>
</dbReference>
<name>A0ACC3CD02_PYRYE</name>
<accession>A0ACC3CD02</accession>
<proteinExistence type="predicted"/>